<gene>
    <name evidence="2" type="ORF">EXIGLDRAFT_721807</name>
</gene>
<sequence length="398" mass="45842">MGGLPDELVLQIFDLIFVPEVPTADPYWVLYEPIKTCSLVCRQWHDCAQSYLWRNTNFLCQGDDDGGRDCQERFPRLGMALMCETRPLASLITTMSVEVGTQYSSQNGYLSGAFTERKHVDPLQFAQVVSLCVRLSRLHITAHHELSPTADGFDSECLVLLRRAARLEHLSLDDRHNGNGVTAQLLGTWRRLRTLRVRMLRFSTRAVPGYMALEALHLERAPSPAFVSYLLYSHSIIKTMTLELLDDYTQCFLTFRASLRELMVRRHREFEEDSPARSTYLDNLQLAKLERLRVFVIDQLKDPGLLDVLPTSIDTFGFNPVHTEDTEPVLEYLRKRSNVRTVMMPWHTRDMENVVPVVDYCQTHNLRVHFTTLVIWEVTNWNRAIESALDSSSESEAF</sequence>
<dbReference type="AlphaFoldDB" id="A0A165QHD8"/>
<dbReference type="Gene3D" id="1.20.1280.50">
    <property type="match status" value="1"/>
</dbReference>
<keyword evidence="3" id="KW-1185">Reference proteome</keyword>
<organism evidence="2 3">
    <name type="scientific">Exidia glandulosa HHB12029</name>
    <dbReference type="NCBI Taxonomy" id="1314781"/>
    <lineage>
        <taxon>Eukaryota</taxon>
        <taxon>Fungi</taxon>
        <taxon>Dikarya</taxon>
        <taxon>Basidiomycota</taxon>
        <taxon>Agaricomycotina</taxon>
        <taxon>Agaricomycetes</taxon>
        <taxon>Auriculariales</taxon>
        <taxon>Exidiaceae</taxon>
        <taxon>Exidia</taxon>
    </lineage>
</organism>
<dbReference type="EMBL" id="KV425883">
    <property type="protein sequence ID" value="KZW03619.1"/>
    <property type="molecule type" value="Genomic_DNA"/>
</dbReference>
<evidence type="ECO:0000313" key="2">
    <source>
        <dbReference type="EMBL" id="KZW03619.1"/>
    </source>
</evidence>
<dbReference type="Proteomes" id="UP000077266">
    <property type="component" value="Unassembled WGS sequence"/>
</dbReference>
<dbReference type="InParanoid" id="A0A165QHD8"/>
<dbReference type="OrthoDB" id="2125396at2759"/>
<feature type="domain" description="F-box" evidence="1">
    <location>
        <begin position="3"/>
        <end position="55"/>
    </location>
</feature>
<evidence type="ECO:0000259" key="1">
    <source>
        <dbReference type="Pfam" id="PF12937"/>
    </source>
</evidence>
<accession>A0A165QHD8</accession>
<dbReference type="Pfam" id="PF12937">
    <property type="entry name" value="F-box-like"/>
    <property type="match status" value="1"/>
</dbReference>
<protein>
    <recommendedName>
        <fullName evidence="1">F-box domain-containing protein</fullName>
    </recommendedName>
</protein>
<proteinExistence type="predicted"/>
<evidence type="ECO:0000313" key="3">
    <source>
        <dbReference type="Proteomes" id="UP000077266"/>
    </source>
</evidence>
<name>A0A165QHD8_EXIGL</name>
<dbReference type="InterPro" id="IPR001810">
    <property type="entry name" value="F-box_dom"/>
</dbReference>
<reference evidence="2 3" key="1">
    <citation type="journal article" date="2016" name="Mol. Biol. Evol.">
        <title>Comparative Genomics of Early-Diverging Mushroom-Forming Fungi Provides Insights into the Origins of Lignocellulose Decay Capabilities.</title>
        <authorList>
            <person name="Nagy L.G."/>
            <person name="Riley R."/>
            <person name="Tritt A."/>
            <person name="Adam C."/>
            <person name="Daum C."/>
            <person name="Floudas D."/>
            <person name="Sun H."/>
            <person name="Yadav J.S."/>
            <person name="Pangilinan J."/>
            <person name="Larsson K.H."/>
            <person name="Matsuura K."/>
            <person name="Barry K."/>
            <person name="Labutti K."/>
            <person name="Kuo R."/>
            <person name="Ohm R.A."/>
            <person name="Bhattacharya S.S."/>
            <person name="Shirouzu T."/>
            <person name="Yoshinaga Y."/>
            <person name="Martin F.M."/>
            <person name="Grigoriev I.V."/>
            <person name="Hibbett D.S."/>
        </authorList>
    </citation>
    <scope>NUCLEOTIDE SEQUENCE [LARGE SCALE GENOMIC DNA]</scope>
    <source>
        <strain evidence="2 3">HHB12029</strain>
    </source>
</reference>